<proteinExistence type="predicted"/>
<organism evidence="2 3">
    <name type="scientific">Rhizoctonia solani</name>
    <dbReference type="NCBI Taxonomy" id="456999"/>
    <lineage>
        <taxon>Eukaryota</taxon>
        <taxon>Fungi</taxon>
        <taxon>Dikarya</taxon>
        <taxon>Basidiomycota</taxon>
        <taxon>Agaricomycotina</taxon>
        <taxon>Agaricomycetes</taxon>
        <taxon>Cantharellales</taxon>
        <taxon>Ceratobasidiaceae</taxon>
        <taxon>Rhizoctonia</taxon>
    </lineage>
</organism>
<dbReference type="Proteomes" id="UP000663840">
    <property type="component" value="Unassembled WGS sequence"/>
</dbReference>
<comment type="caution">
    <text evidence="2">The sequence shown here is derived from an EMBL/GenBank/DDBJ whole genome shotgun (WGS) entry which is preliminary data.</text>
</comment>
<dbReference type="InterPro" id="IPR035992">
    <property type="entry name" value="Ricin_B-like_lectins"/>
</dbReference>
<feature type="coiled-coil region" evidence="1">
    <location>
        <begin position="176"/>
        <end position="224"/>
    </location>
</feature>
<keyword evidence="1" id="KW-0175">Coiled coil</keyword>
<name>A0A8H3H3C6_9AGAM</name>
<accession>A0A8H3H3C6</accession>
<protein>
    <recommendedName>
        <fullName evidence="4">Ricin B lectin domain-containing protein</fullName>
    </recommendedName>
</protein>
<dbReference type="EMBL" id="CAJMWR010004254">
    <property type="protein sequence ID" value="CAE6491381.1"/>
    <property type="molecule type" value="Genomic_DNA"/>
</dbReference>
<dbReference type="SUPFAM" id="SSF50370">
    <property type="entry name" value="Ricin B-like lectins"/>
    <property type="match status" value="1"/>
</dbReference>
<evidence type="ECO:0000313" key="3">
    <source>
        <dbReference type="Proteomes" id="UP000663840"/>
    </source>
</evidence>
<reference evidence="2" key="1">
    <citation type="submission" date="2021-01" db="EMBL/GenBank/DDBJ databases">
        <authorList>
            <person name="Kaushik A."/>
        </authorList>
    </citation>
    <scope>NUCLEOTIDE SEQUENCE</scope>
    <source>
        <strain evidence="2">AG1-1A</strain>
    </source>
</reference>
<sequence length="288" mass="32698">MANIEGTFRIVNIKYNKAVTIPAYHTGTVVGWQAPHQPSQQWFIRRAGDKYHIEDSLYGRYLVPDHMGRGARINLGRYPVNWEILSVGEDKYVFKVAGHDLVLDLDGSEDGAKASICIIHVWQRNITEPQKIWTLEKLRLVFMFALKWISIAYIFGSGFAGNAPEAFSAASKDALIARLTDQLDERENQIAEQEERIENQIQKIQELRREAETRNQYLEELNLAINKLLVHLAEGNACSSITQLNSDGRMESEVGTLREKLSRIESALSQWRGVGDISERPNNMISEG</sequence>
<evidence type="ECO:0000256" key="1">
    <source>
        <dbReference type="SAM" id="Coils"/>
    </source>
</evidence>
<evidence type="ECO:0000313" key="2">
    <source>
        <dbReference type="EMBL" id="CAE6491381.1"/>
    </source>
</evidence>
<evidence type="ECO:0008006" key="4">
    <source>
        <dbReference type="Google" id="ProtNLM"/>
    </source>
</evidence>
<gene>
    <name evidence="2" type="ORF">RDB_LOCUS148830</name>
</gene>
<dbReference type="AlphaFoldDB" id="A0A8H3H3C6"/>
<dbReference type="Gene3D" id="2.80.10.50">
    <property type="match status" value="1"/>
</dbReference>